<sequence length="33" mass="4017">MIHQMVEPRTLVALWHQHSRKDFVLHSHISRIL</sequence>
<reference evidence="1 2" key="2">
    <citation type="submission" date="2018-11" db="EMBL/GenBank/DDBJ databases">
        <authorList>
            <consortium name="Pathogen Informatics"/>
        </authorList>
    </citation>
    <scope>NUCLEOTIDE SEQUENCE [LARGE SCALE GENOMIC DNA]</scope>
</reference>
<name>A0A0M3J564_ANISI</name>
<keyword evidence="2" id="KW-1185">Reference proteome</keyword>
<dbReference type="EMBL" id="UYRR01003467">
    <property type="protein sequence ID" value="VDK20135.1"/>
    <property type="molecule type" value="Genomic_DNA"/>
</dbReference>
<evidence type="ECO:0000313" key="1">
    <source>
        <dbReference type="EMBL" id="VDK20135.1"/>
    </source>
</evidence>
<dbReference type="WBParaSite" id="ASIM_0000269301-mRNA-1">
    <property type="protein sequence ID" value="ASIM_0000269301-mRNA-1"/>
    <property type="gene ID" value="ASIM_0000269301"/>
</dbReference>
<gene>
    <name evidence="1" type="ORF">ASIM_LOCUS2547</name>
</gene>
<organism evidence="3">
    <name type="scientific">Anisakis simplex</name>
    <name type="common">Herring worm</name>
    <dbReference type="NCBI Taxonomy" id="6269"/>
    <lineage>
        <taxon>Eukaryota</taxon>
        <taxon>Metazoa</taxon>
        <taxon>Ecdysozoa</taxon>
        <taxon>Nematoda</taxon>
        <taxon>Chromadorea</taxon>
        <taxon>Rhabditida</taxon>
        <taxon>Spirurina</taxon>
        <taxon>Ascaridomorpha</taxon>
        <taxon>Ascaridoidea</taxon>
        <taxon>Anisakidae</taxon>
        <taxon>Anisakis</taxon>
        <taxon>Anisakis simplex complex</taxon>
    </lineage>
</organism>
<dbReference type="AlphaFoldDB" id="A0A0M3J564"/>
<accession>A0A0M3J564</accession>
<protein>
    <submittedName>
        <fullName evidence="1 3">Uncharacterized protein</fullName>
    </submittedName>
</protein>
<evidence type="ECO:0000313" key="2">
    <source>
        <dbReference type="Proteomes" id="UP000267096"/>
    </source>
</evidence>
<evidence type="ECO:0000313" key="3">
    <source>
        <dbReference type="WBParaSite" id="ASIM_0000269301-mRNA-1"/>
    </source>
</evidence>
<dbReference type="Proteomes" id="UP000267096">
    <property type="component" value="Unassembled WGS sequence"/>
</dbReference>
<reference evidence="3" key="1">
    <citation type="submission" date="2017-02" db="UniProtKB">
        <authorList>
            <consortium name="WormBaseParasite"/>
        </authorList>
    </citation>
    <scope>IDENTIFICATION</scope>
</reference>
<proteinExistence type="predicted"/>